<keyword evidence="1" id="KW-0732">Signal</keyword>
<keyword evidence="3" id="KW-1185">Reference proteome</keyword>
<dbReference type="AlphaFoldDB" id="A0AAN6NEZ7"/>
<sequence length="100" mass="11544">MHFLRKGRASLRGIWTFALAWLSTLPRRNASFLAATANQWLSSLEVCGLEPLEIRHQPIVRRLHWSSCIITLDRLAAHWLNGAVRRAPLSRWQRPCHPPT</sequence>
<dbReference type="Proteomes" id="UP001303473">
    <property type="component" value="Unassembled WGS sequence"/>
</dbReference>
<feature type="signal peptide" evidence="1">
    <location>
        <begin position="1"/>
        <end position="30"/>
    </location>
</feature>
<reference evidence="3" key="1">
    <citation type="journal article" date="2023" name="Mol. Phylogenet. Evol.">
        <title>Genome-scale phylogeny and comparative genomics of the fungal order Sordariales.</title>
        <authorList>
            <person name="Hensen N."/>
            <person name="Bonometti L."/>
            <person name="Westerberg I."/>
            <person name="Brannstrom I.O."/>
            <person name="Guillou S."/>
            <person name="Cros-Aarteil S."/>
            <person name="Calhoun S."/>
            <person name="Haridas S."/>
            <person name="Kuo A."/>
            <person name="Mondo S."/>
            <person name="Pangilinan J."/>
            <person name="Riley R."/>
            <person name="LaButti K."/>
            <person name="Andreopoulos B."/>
            <person name="Lipzen A."/>
            <person name="Chen C."/>
            <person name="Yan M."/>
            <person name="Daum C."/>
            <person name="Ng V."/>
            <person name="Clum A."/>
            <person name="Steindorff A."/>
            <person name="Ohm R.A."/>
            <person name="Martin F."/>
            <person name="Silar P."/>
            <person name="Natvig D.O."/>
            <person name="Lalanne C."/>
            <person name="Gautier V."/>
            <person name="Ament-Velasquez S.L."/>
            <person name="Kruys A."/>
            <person name="Hutchinson M.I."/>
            <person name="Powell A.J."/>
            <person name="Barry K."/>
            <person name="Miller A.N."/>
            <person name="Grigoriev I.V."/>
            <person name="Debuchy R."/>
            <person name="Gladieux P."/>
            <person name="Hiltunen Thoren M."/>
            <person name="Johannesson H."/>
        </authorList>
    </citation>
    <scope>NUCLEOTIDE SEQUENCE [LARGE SCALE GENOMIC DNA]</scope>
    <source>
        <strain evidence="3">CBS 340.73</strain>
    </source>
</reference>
<protein>
    <recommendedName>
        <fullName evidence="4">Secreted protein</fullName>
    </recommendedName>
</protein>
<organism evidence="2 3">
    <name type="scientific">Diplogelasinospora grovesii</name>
    <dbReference type="NCBI Taxonomy" id="303347"/>
    <lineage>
        <taxon>Eukaryota</taxon>
        <taxon>Fungi</taxon>
        <taxon>Dikarya</taxon>
        <taxon>Ascomycota</taxon>
        <taxon>Pezizomycotina</taxon>
        <taxon>Sordariomycetes</taxon>
        <taxon>Sordariomycetidae</taxon>
        <taxon>Sordariales</taxon>
        <taxon>Diplogelasinosporaceae</taxon>
        <taxon>Diplogelasinospora</taxon>
    </lineage>
</organism>
<feature type="chain" id="PRO_5042842213" description="Secreted protein" evidence="1">
    <location>
        <begin position="31"/>
        <end position="100"/>
    </location>
</feature>
<gene>
    <name evidence="2" type="ORF">QBC46DRAFT_373707</name>
</gene>
<evidence type="ECO:0000256" key="1">
    <source>
        <dbReference type="SAM" id="SignalP"/>
    </source>
</evidence>
<comment type="caution">
    <text evidence="2">The sequence shown here is derived from an EMBL/GenBank/DDBJ whole genome shotgun (WGS) entry which is preliminary data.</text>
</comment>
<name>A0AAN6NEZ7_9PEZI</name>
<evidence type="ECO:0008006" key="4">
    <source>
        <dbReference type="Google" id="ProtNLM"/>
    </source>
</evidence>
<dbReference type="EMBL" id="MU853758">
    <property type="protein sequence ID" value="KAK3944566.1"/>
    <property type="molecule type" value="Genomic_DNA"/>
</dbReference>
<evidence type="ECO:0000313" key="3">
    <source>
        <dbReference type="Proteomes" id="UP001303473"/>
    </source>
</evidence>
<evidence type="ECO:0000313" key="2">
    <source>
        <dbReference type="EMBL" id="KAK3944566.1"/>
    </source>
</evidence>
<accession>A0AAN6NEZ7</accession>
<proteinExistence type="predicted"/>